<accession>A0ABD0ZJ97</accession>
<dbReference type="AlphaFoldDB" id="A0ABD0ZJ97"/>
<name>A0ABD0ZJ97_9HEMI</name>
<reference evidence="1 2" key="1">
    <citation type="submission" date="2024-07" db="EMBL/GenBank/DDBJ databases">
        <title>Chromosome-level genome assembly of the water stick insect Ranatra chinensis (Heteroptera: Nepidae).</title>
        <authorList>
            <person name="Liu X."/>
        </authorList>
    </citation>
    <scope>NUCLEOTIDE SEQUENCE [LARGE SCALE GENOMIC DNA]</scope>
    <source>
        <strain evidence="1">Cailab_2021Rc</strain>
        <tissue evidence="1">Muscle</tissue>
    </source>
</reference>
<comment type="caution">
    <text evidence="1">The sequence shown here is derived from an EMBL/GenBank/DDBJ whole genome shotgun (WGS) entry which is preliminary data.</text>
</comment>
<dbReference type="Proteomes" id="UP001558652">
    <property type="component" value="Unassembled WGS sequence"/>
</dbReference>
<dbReference type="EMBL" id="JBFDAA010000001">
    <property type="protein sequence ID" value="KAL1140843.1"/>
    <property type="molecule type" value="Genomic_DNA"/>
</dbReference>
<keyword evidence="2" id="KW-1185">Reference proteome</keyword>
<protein>
    <submittedName>
        <fullName evidence="1">Uncharacterized protein</fullName>
    </submittedName>
</protein>
<gene>
    <name evidence="1" type="ORF">AAG570_000771</name>
</gene>
<evidence type="ECO:0000313" key="1">
    <source>
        <dbReference type="EMBL" id="KAL1140843.1"/>
    </source>
</evidence>
<evidence type="ECO:0000313" key="2">
    <source>
        <dbReference type="Proteomes" id="UP001558652"/>
    </source>
</evidence>
<organism evidence="1 2">
    <name type="scientific">Ranatra chinensis</name>
    <dbReference type="NCBI Taxonomy" id="642074"/>
    <lineage>
        <taxon>Eukaryota</taxon>
        <taxon>Metazoa</taxon>
        <taxon>Ecdysozoa</taxon>
        <taxon>Arthropoda</taxon>
        <taxon>Hexapoda</taxon>
        <taxon>Insecta</taxon>
        <taxon>Pterygota</taxon>
        <taxon>Neoptera</taxon>
        <taxon>Paraneoptera</taxon>
        <taxon>Hemiptera</taxon>
        <taxon>Heteroptera</taxon>
        <taxon>Panheteroptera</taxon>
        <taxon>Nepomorpha</taxon>
        <taxon>Nepidae</taxon>
        <taxon>Ranatrinae</taxon>
        <taxon>Ranatra</taxon>
    </lineage>
</organism>
<sequence length="127" mass="14603">MFDLERMEEPQSDEDDPYWLAESDLENEEEFQRSEIALLKIPTSSLERDRAALFSGCRDIASWLSPEQQGHEELEPPSTVFLRDTVPSGRAYARALETIYKGFQSYLILLVKFLNGIPSVEQAFRIS</sequence>
<proteinExistence type="predicted"/>